<feature type="coiled-coil region" evidence="2">
    <location>
        <begin position="65"/>
        <end position="130"/>
    </location>
</feature>
<feature type="domain" description="Phage tail tape measure protein" evidence="4">
    <location>
        <begin position="301"/>
        <end position="481"/>
    </location>
</feature>
<accession>A0A0R2B0F5</accession>
<dbReference type="PANTHER" id="PTHR37813:SF1">
    <property type="entry name" value="FELS-2 PROPHAGE PROTEIN"/>
    <property type="match status" value="1"/>
</dbReference>
<feature type="transmembrane region" description="Helical" evidence="3">
    <location>
        <begin position="740"/>
        <end position="760"/>
    </location>
</feature>
<keyword evidence="2" id="KW-0175">Coiled coil</keyword>
<keyword evidence="1" id="KW-1188">Viral release from host cell</keyword>
<comment type="caution">
    <text evidence="5">The sequence shown here is derived from an EMBL/GenBank/DDBJ whole genome shotgun (WGS) entry which is preliminary data.</text>
</comment>
<keyword evidence="6" id="KW-1185">Reference proteome</keyword>
<dbReference type="NCBIfam" id="TIGR01760">
    <property type="entry name" value="tape_meas_TP901"/>
    <property type="match status" value="1"/>
</dbReference>
<dbReference type="OrthoDB" id="2137849at2"/>
<feature type="transmembrane region" description="Helical" evidence="3">
    <location>
        <begin position="708"/>
        <end position="728"/>
    </location>
</feature>
<reference evidence="5 6" key="1">
    <citation type="journal article" date="2015" name="Genome Announc.">
        <title>Expanding the biotechnology potential of lactobacilli through comparative genomics of 213 strains and associated genera.</title>
        <authorList>
            <person name="Sun Z."/>
            <person name="Harris H.M."/>
            <person name="McCann A."/>
            <person name="Guo C."/>
            <person name="Argimon S."/>
            <person name="Zhang W."/>
            <person name="Yang X."/>
            <person name="Jeffery I.B."/>
            <person name="Cooney J.C."/>
            <person name="Kagawa T.F."/>
            <person name="Liu W."/>
            <person name="Song Y."/>
            <person name="Salvetti E."/>
            <person name="Wrobel A."/>
            <person name="Rasinkangas P."/>
            <person name="Parkhill J."/>
            <person name="Rea M.C."/>
            <person name="O'Sullivan O."/>
            <person name="Ritari J."/>
            <person name="Douillard F.P."/>
            <person name="Paul Ross R."/>
            <person name="Yang R."/>
            <person name="Briner A.E."/>
            <person name="Felis G.E."/>
            <person name="de Vos W.M."/>
            <person name="Barrangou R."/>
            <person name="Klaenhammer T.R."/>
            <person name="Caufield P.W."/>
            <person name="Cui Y."/>
            <person name="Zhang H."/>
            <person name="O'Toole P.W."/>
        </authorList>
    </citation>
    <scope>NUCLEOTIDE SEQUENCE [LARGE SCALE GENOMIC DNA]</scope>
    <source>
        <strain evidence="5 6">DSM 23927</strain>
    </source>
</reference>
<dbReference type="Gene3D" id="1.20.120.20">
    <property type="entry name" value="Apolipoprotein"/>
    <property type="match status" value="1"/>
</dbReference>
<dbReference type="AlphaFoldDB" id="A0A0R2B0F5"/>
<feature type="transmembrane region" description="Helical" evidence="3">
    <location>
        <begin position="656"/>
        <end position="676"/>
    </location>
</feature>
<gene>
    <name evidence="5" type="ORF">FC34_GL000724</name>
</gene>
<organism evidence="5 6">
    <name type="scientific">Lacticaseibacillus brantae DSM 23927</name>
    <dbReference type="NCBI Taxonomy" id="1423727"/>
    <lineage>
        <taxon>Bacteria</taxon>
        <taxon>Bacillati</taxon>
        <taxon>Bacillota</taxon>
        <taxon>Bacilli</taxon>
        <taxon>Lactobacillales</taxon>
        <taxon>Lactobacillaceae</taxon>
        <taxon>Lacticaseibacillus</taxon>
    </lineage>
</organism>
<keyword evidence="3" id="KW-0472">Membrane</keyword>
<feature type="transmembrane region" description="Helical" evidence="3">
    <location>
        <begin position="590"/>
        <end position="608"/>
    </location>
</feature>
<dbReference type="Proteomes" id="UP000051672">
    <property type="component" value="Unassembled WGS sequence"/>
</dbReference>
<protein>
    <recommendedName>
        <fullName evidence="4">Phage tail tape measure protein domain-containing protein</fullName>
    </recommendedName>
</protein>
<proteinExistence type="predicted"/>
<keyword evidence="3" id="KW-0812">Transmembrane</keyword>
<dbReference type="PATRIC" id="fig|1423727.3.peg.727"/>
<dbReference type="InterPro" id="IPR010090">
    <property type="entry name" value="Phage_tape_meas"/>
</dbReference>
<feature type="transmembrane region" description="Helical" evidence="3">
    <location>
        <begin position="615"/>
        <end position="636"/>
    </location>
</feature>
<feature type="transmembrane region" description="Helical" evidence="3">
    <location>
        <begin position="683"/>
        <end position="702"/>
    </location>
</feature>
<evidence type="ECO:0000256" key="2">
    <source>
        <dbReference type="SAM" id="Coils"/>
    </source>
</evidence>
<evidence type="ECO:0000256" key="1">
    <source>
        <dbReference type="ARBA" id="ARBA00022612"/>
    </source>
</evidence>
<dbReference type="EMBL" id="AYZQ01000001">
    <property type="protein sequence ID" value="KRM73005.1"/>
    <property type="molecule type" value="Genomic_DNA"/>
</dbReference>
<name>A0A0R2B0F5_9LACO</name>
<sequence>MAGNIKGITIDINGDTTKLDRALSDVDKSTKNVNGELKQVNSLLKFNPGNTDLIAQKQQLLAKQVQNTSERLKTLKDAQAQVEAQFKSGDLGEEEYRAFQREVVATESKLKNYEGQIEKSKSSQAELESSTKRLGTYFQASEKSVDDYADVLGPKLTAAIKSGSASSDQLNEAINKIGRTVTNNEQDFDQFNAALKRVDDGGSIDELQGELTQLSAKSKQADDALGQIGGNTMSERLQNIGDGLADAGEKIQELAGKAVDAWGEMDDAVDNLTSKTGAVGPMADSLAESYEKVESSMAGAQMESGDLSNTMALLHSQFGLSGDALEQTTEYVAKFSQVTGQSSTEAVDALHTAMAQFNVSAKDLPAVLDSFTAASQRTGVPVADLEQQVSRAYPAFKQLGISLTDGIPMLAAWSKSGIDSNTVLKGMQKAFVATKDSAGGFKQGITDAFNGIKNAKTDQDAFNIAIQTFGAKSGPQMAQAIRDNKVSLDDLTKSAGNTGGTVKKTFDQTLDPIDKVHQSQKKLNQSLGELGGTILETVAPALQSFVGFLKVVVSAFSNLPGPVKVIIVALGGLVAALGMMAPIITAVASVLPLLGVGAGASAVGFGALSASILPVVAVIAGIVAVIAIVILAFQHWGDIVNWFKGLWNGISSFFSGLWTGIQQVFTSAITAIAAFLQPAFSAIVTTIQTIWNGVSAFFGMVWNAIKTVFTVALTAIAVVIGTIINGWINIITTVMNAIKAVFTVVWNGIKAFIGPILSAIGNVISTAWNGIKAGTSAVFNAIKSVITSVWNAIKAFITPVVNAIKSVVTSAWNGIKSVTSSVFNGIKLVASSVWNGIKSTISGVVNSIKSTVSGVWNGIKSVTSSVWNGIKSAIEKPMNAAKSIVSGIINAIKGFFHFSISWPHIPMPSFGISPAGWKIGDLLKGSIPHLSVSWHAAGGVFNKPTLFAGQGGQLHGVGEAGPEGVLPLNDKTFAAIGKGIADNMDGGGVTVNATIYGAITDGVARQWAEKLAVAINDAQKRKSLPGGGIG</sequence>
<dbReference type="Pfam" id="PF10145">
    <property type="entry name" value="PhageMin_Tail"/>
    <property type="match status" value="1"/>
</dbReference>
<dbReference type="STRING" id="1423727.FC34_GL000724"/>
<dbReference type="PANTHER" id="PTHR37813">
    <property type="entry name" value="FELS-2 PROPHAGE PROTEIN"/>
    <property type="match status" value="1"/>
</dbReference>
<evidence type="ECO:0000313" key="5">
    <source>
        <dbReference type="EMBL" id="KRM73005.1"/>
    </source>
</evidence>
<dbReference type="RefSeq" id="WP_057894008.1">
    <property type="nucleotide sequence ID" value="NZ_AYZQ01000001.1"/>
</dbReference>
<evidence type="ECO:0000259" key="4">
    <source>
        <dbReference type="Pfam" id="PF10145"/>
    </source>
</evidence>
<evidence type="ECO:0000313" key="6">
    <source>
        <dbReference type="Proteomes" id="UP000051672"/>
    </source>
</evidence>
<evidence type="ECO:0000256" key="3">
    <source>
        <dbReference type="SAM" id="Phobius"/>
    </source>
</evidence>
<keyword evidence="3" id="KW-1133">Transmembrane helix</keyword>